<name>A0ABQ5YR09_9BURK</name>
<gene>
    <name evidence="2" type="ORF">GCM10007875_04510</name>
</gene>
<dbReference type="InterPro" id="IPR025245">
    <property type="entry name" value="DUF4197"/>
</dbReference>
<dbReference type="EMBL" id="BSOJ01000006">
    <property type="protein sequence ID" value="GLR25363.1"/>
    <property type="molecule type" value="Genomic_DNA"/>
</dbReference>
<evidence type="ECO:0008006" key="4">
    <source>
        <dbReference type="Google" id="ProtNLM"/>
    </source>
</evidence>
<dbReference type="RefSeq" id="WP_284279714.1">
    <property type="nucleotide sequence ID" value="NZ_BSOJ01000006.1"/>
</dbReference>
<dbReference type="Proteomes" id="UP001156664">
    <property type="component" value="Unassembled WGS sequence"/>
</dbReference>
<sequence length="227" mass="24754">MKNLVKQLLGLLCLACAFNAHAANVSGLSNWRANSVLRITLDKATEAAVQQLGQENGFMNNAQVHIPLPVGLDDNKHLLKMIGMGKELDTVELSMNRAAEQALPLAKTLFKKSIRSLSAKDARQLLAGGDNALSSFFKNKTEKELYKQLLPLVKKKSEELGLGAQYDLIAQKGIRLGLQDAKQSNLDGYVTERALKGLYLVVAQQEKAIRANPSGTGNVLLKKVFSK</sequence>
<keyword evidence="3" id="KW-1185">Reference proteome</keyword>
<protein>
    <recommendedName>
        <fullName evidence="4">DUF4197 domain-containing protein</fullName>
    </recommendedName>
</protein>
<accession>A0ABQ5YR09</accession>
<comment type="caution">
    <text evidence="2">The sequence shown here is derived from an EMBL/GenBank/DDBJ whole genome shotgun (WGS) entry which is preliminary data.</text>
</comment>
<organism evidence="2 3">
    <name type="scientific">Limnobacter litoralis</name>
    <dbReference type="NCBI Taxonomy" id="481366"/>
    <lineage>
        <taxon>Bacteria</taxon>
        <taxon>Pseudomonadati</taxon>
        <taxon>Pseudomonadota</taxon>
        <taxon>Betaproteobacteria</taxon>
        <taxon>Burkholderiales</taxon>
        <taxon>Burkholderiaceae</taxon>
        <taxon>Limnobacter</taxon>
    </lineage>
</organism>
<feature type="chain" id="PRO_5045752517" description="DUF4197 domain-containing protein" evidence="1">
    <location>
        <begin position="23"/>
        <end position="227"/>
    </location>
</feature>
<dbReference type="Pfam" id="PF13852">
    <property type="entry name" value="DUF4197"/>
    <property type="match status" value="1"/>
</dbReference>
<proteinExistence type="predicted"/>
<evidence type="ECO:0000256" key="1">
    <source>
        <dbReference type="SAM" id="SignalP"/>
    </source>
</evidence>
<reference evidence="3" key="1">
    <citation type="journal article" date="2019" name="Int. J. Syst. Evol. Microbiol.">
        <title>The Global Catalogue of Microorganisms (GCM) 10K type strain sequencing project: providing services to taxonomists for standard genome sequencing and annotation.</title>
        <authorList>
            <consortium name="The Broad Institute Genomics Platform"/>
            <consortium name="The Broad Institute Genome Sequencing Center for Infectious Disease"/>
            <person name="Wu L."/>
            <person name="Ma J."/>
        </authorList>
    </citation>
    <scope>NUCLEOTIDE SEQUENCE [LARGE SCALE GENOMIC DNA]</scope>
    <source>
        <strain evidence="3">NBRC 105857</strain>
    </source>
</reference>
<evidence type="ECO:0000313" key="3">
    <source>
        <dbReference type="Proteomes" id="UP001156664"/>
    </source>
</evidence>
<feature type="signal peptide" evidence="1">
    <location>
        <begin position="1"/>
        <end position="22"/>
    </location>
</feature>
<evidence type="ECO:0000313" key="2">
    <source>
        <dbReference type="EMBL" id="GLR25363.1"/>
    </source>
</evidence>
<keyword evidence="1" id="KW-0732">Signal</keyword>